<keyword evidence="2" id="KW-0808">Transferase</keyword>
<protein>
    <submittedName>
        <fullName evidence="2">Serine/threonine-protein kinase pkn1</fullName>
        <ecNumber evidence="2">2.7.11.1</ecNumber>
    </submittedName>
</protein>
<dbReference type="InterPro" id="IPR051043">
    <property type="entry name" value="Sulfatase_Mod_Factor_Kinase"/>
</dbReference>
<dbReference type="Pfam" id="PF03781">
    <property type="entry name" value="FGE-sulfatase"/>
    <property type="match status" value="1"/>
</dbReference>
<evidence type="ECO:0000313" key="3">
    <source>
        <dbReference type="Proteomes" id="UP000316598"/>
    </source>
</evidence>
<dbReference type="InterPro" id="IPR042095">
    <property type="entry name" value="SUMF_sf"/>
</dbReference>
<accession>A0A5C5WRS2</accession>
<evidence type="ECO:0000313" key="2">
    <source>
        <dbReference type="EMBL" id="TWT53594.1"/>
    </source>
</evidence>
<feature type="domain" description="Sulfatase-modifying factor enzyme-like" evidence="1">
    <location>
        <begin position="85"/>
        <end position="328"/>
    </location>
</feature>
<name>A0A5C5WRS2_9BACT</name>
<dbReference type="GO" id="GO:0004674">
    <property type="term" value="F:protein serine/threonine kinase activity"/>
    <property type="evidence" value="ECO:0007669"/>
    <property type="project" value="UniProtKB-EC"/>
</dbReference>
<dbReference type="InterPro" id="IPR005532">
    <property type="entry name" value="SUMF_dom"/>
</dbReference>
<organism evidence="2 3">
    <name type="scientific">Rubripirellula amarantea</name>
    <dbReference type="NCBI Taxonomy" id="2527999"/>
    <lineage>
        <taxon>Bacteria</taxon>
        <taxon>Pseudomonadati</taxon>
        <taxon>Planctomycetota</taxon>
        <taxon>Planctomycetia</taxon>
        <taxon>Pirellulales</taxon>
        <taxon>Pirellulaceae</taxon>
        <taxon>Rubripirellula</taxon>
    </lineage>
</organism>
<dbReference type="AlphaFoldDB" id="A0A5C5WRS2"/>
<sequence>MEIPLKRSAPLLPLCLLLLSLVVGFAHVRKSLADDSSGVMKFASHDNDSLISMIHQKIKAESANATEEEMTSYQETIPLTGVSFDMVSIRGGKFRMGSPGDEVDRRENEGPVCEVEVSSFWMGRCEVTWDEYEPFMVTAVDREKHGGRKDFDPKVHTIVDGVSQPTPPYTEMSFGMGQKGYPAISMTQHAANKYCQWLSAQTGHFYRLPTEAEWEYACRAGSETAYSFPEDEIEDYAWYYDNSDDKYQLVGQKKPNPWGLYDMHGNVMEWTADRFVEDYFQAIKGIPRNPWLKPDRLYPRSVRGGSWNDDPEQLRSAFRTGSDRSWKDQDPQLPKSIWYHTDAQWLGFRVIRPLEVPSAEEMSQYWNSATGARK</sequence>
<comment type="caution">
    <text evidence="2">The sequence shown here is derived from an EMBL/GenBank/DDBJ whole genome shotgun (WGS) entry which is preliminary data.</text>
</comment>
<keyword evidence="2" id="KW-0418">Kinase</keyword>
<dbReference type="GO" id="GO:0120147">
    <property type="term" value="F:formylglycine-generating oxidase activity"/>
    <property type="evidence" value="ECO:0007669"/>
    <property type="project" value="TreeGrafter"/>
</dbReference>
<dbReference type="InterPro" id="IPR016187">
    <property type="entry name" value="CTDL_fold"/>
</dbReference>
<dbReference type="EC" id="2.7.11.1" evidence="2"/>
<evidence type="ECO:0000259" key="1">
    <source>
        <dbReference type="Pfam" id="PF03781"/>
    </source>
</evidence>
<dbReference type="PANTHER" id="PTHR23150">
    <property type="entry name" value="SULFATASE MODIFYING FACTOR 1, 2"/>
    <property type="match status" value="1"/>
</dbReference>
<reference evidence="2 3" key="1">
    <citation type="submission" date="2019-02" db="EMBL/GenBank/DDBJ databases">
        <title>Deep-cultivation of Planctomycetes and their phenomic and genomic characterization uncovers novel biology.</title>
        <authorList>
            <person name="Wiegand S."/>
            <person name="Jogler M."/>
            <person name="Boedeker C."/>
            <person name="Pinto D."/>
            <person name="Vollmers J."/>
            <person name="Rivas-Marin E."/>
            <person name="Kohn T."/>
            <person name="Peeters S.H."/>
            <person name="Heuer A."/>
            <person name="Rast P."/>
            <person name="Oberbeckmann S."/>
            <person name="Bunk B."/>
            <person name="Jeske O."/>
            <person name="Meyerdierks A."/>
            <person name="Storesund J.E."/>
            <person name="Kallscheuer N."/>
            <person name="Luecker S."/>
            <person name="Lage O.M."/>
            <person name="Pohl T."/>
            <person name="Merkel B.J."/>
            <person name="Hornburger P."/>
            <person name="Mueller R.-W."/>
            <person name="Bruemmer F."/>
            <person name="Labrenz M."/>
            <person name="Spormann A.M."/>
            <person name="Op Den Camp H."/>
            <person name="Overmann J."/>
            <person name="Amann R."/>
            <person name="Jetten M.S.M."/>
            <person name="Mascher T."/>
            <person name="Medema M.H."/>
            <person name="Devos D.P."/>
            <person name="Kaster A.-K."/>
            <person name="Ovreas L."/>
            <person name="Rohde M."/>
            <person name="Galperin M.Y."/>
            <person name="Jogler C."/>
        </authorList>
    </citation>
    <scope>NUCLEOTIDE SEQUENCE [LARGE SCALE GENOMIC DNA]</scope>
    <source>
        <strain evidence="2 3">Pla22</strain>
    </source>
</reference>
<dbReference type="Gene3D" id="3.90.1580.10">
    <property type="entry name" value="paralog of FGE (formylglycine-generating enzyme)"/>
    <property type="match status" value="1"/>
</dbReference>
<dbReference type="SUPFAM" id="SSF56436">
    <property type="entry name" value="C-type lectin-like"/>
    <property type="match status" value="1"/>
</dbReference>
<dbReference type="Proteomes" id="UP000316598">
    <property type="component" value="Unassembled WGS sequence"/>
</dbReference>
<keyword evidence="3" id="KW-1185">Reference proteome</keyword>
<dbReference type="PANTHER" id="PTHR23150:SF19">
    <property type="entry name" value="FORMYLGLYCINE-GENERATING ENZYME"/>
    <property type="match status" value="1"/>
</dbReference>
<dbReference type="EMBL" id="SJPI01000001">
    <property type="protein sequence ID" value="TWT53594.1"/>
    <property type="molecule type" value="Genomic_DNA"/>
</dbReference>
<gene>
    <name evidence="2" type="primary">pkn1_2</name>
    <name evidence="2" type="ORF">Pla22_12240</name>
</gene>
<proteinExistence type="predicted"/>